<evidence type="ECO:0000313" key="2">
    <source>
        <dbReference type="EMBL" id="CAG8448671.1"/>
    </source>
</evidence>
<feature type="transmembrane region" description="Helical" evidence="1">
    <location>
        <begin position="161"/>
        <end position="182"/>
    </location>
</feature>
<dbReference type="AlphaFoldDB" id="A0A9N8VG15"/>
<evidence type="ECO:0000313" key="3">
    <source>
        <dbReference type="Proteomes" id="UP000789706"/>
    </source>
</evidence>
<comment type="caution">
    <text evidence="2">The sequence shown here is derived from an EMBL/GenBank/DDBJ whole genome shotgun (WGS) entry which is preliminary data.</text>
</comment>
<organism evidence="2 3">
    <name type="scientific">Diversispora eburnea</name>
    <dbReference type="NCBI Taxonomy" id="1213867"/>
    <lineage>
        <taxon>Eukaryota</taxon>
        <taxon>Fungi</taxon>
        <taxon>Fungi incertae sedis</taxon>
        <taxon>Mucoromycota</taxon>
        <taxon>Glomeromycotina</taxon>
        <taxon>Glomeromycetes</taxon>
        <taxon>Diversisporales</taxon>
        <taxon>Diversisporaceae</taxon>
        <taxon>Diversispora</taxon>
    </lineage>
</organism>
<feature type="transmembrane region" description="Helical" evidence="1">
    <location>
        <begin position="98"/>
        <end position="118"/>
    </location>
</feature>
<evidence type="ECO:0000256" key="1">
    <source>
        <dbReference type="SAM" id="Phobius"/>
    </source>
</evidence>
<gene>
    <name evidence="2" type="ORF">DEBURN_LOCUS1976</name>
</gene>
<sequence>MEQNEYDERSNLLEELEDERYPFGIPIVNYSVPDQMAFIRKTWAIFTIHVFLILSTASIFILTYKSNDDFQPPWYLILIYALVNSYVIGSLICLLRLYSALEALLILFINCLSLLGFTNQNTYKFKSKESVILTIITTFASTSILYIVYLENSKEIEFYDAIIAFLIALPLSLFFIFDTWYLMKSMNKKEFWGASVQLILDLFAPFKFIQ</sequence>
<dbReference type="OrthoDB" id="7933078at2759"/>
<feature type="transmembrane region" description="Helical" evidence="1">
    <location>
        <begin position="43"/>
        <end position="62"/>
    </location>
</feature>
<feature type="transmembrane region" description="Helical" evidence="1">
    <location>
        <begin position="130"/>
        <end position="149"/>
    </location>
</feature>
<keyword evidence="1" id="KW-1133">Transmembrane helix</keyword>
<feature type="transmembrane region" description="Helical" evidence="1">
    <location>
        <begin position="74"/>
        <end position="92"/>
    </location>
</feature>
<accession>A0A9N8VG15</accession>
<dbReference type="EMBL" id="CAJVPK010000100">
    <property type="protein sequence ID" value="CAG8448671.1"/>
    <property type="molecule type" value="Genomic_DNA"/>
</dbReference>
<keyword evidence="1" id="KW-0812">Transmembrane</keyword>
<keyword evidence="3" id="KW-1185">Reference proteome</keyword>
<keyword evidence="1" id="KW-0472">Membrane</keyword>
<name>A0A9N8VG15_9GLOM</name>
<protein>
    <submittedName>
        <fullName evidence="2">2162_t:CDS:1</fullName>
    </submittedName>
</protein>
<reference evidence="2" key="1">
    <citation type="submission" date="2021-06" db="EMBL/GenBank/DDBJ databases">
        <authorList>
            <person name="Kallberg Y."/>
            <person name="Tangrot J."/>
            <person name="Rosling A."/>
        </authorList>
    </citation>
    <scope>NUCLEOTIDE SEQUENCE</scope>
    <source>
        <strain evidence="2">AZ414A</strain>
    </source>
</reference>
<proteinExistence type="predicted"/>
<dbReference type="Proteomes" id="UP000789706">
    <property type="component" value="Unassembled WGS sequence"/>
</dbReference>